<dbReference type="Proteomes" id="UP000236755">
    <property type="component" value="Unassembled WGS sequence"/>
</dbReference>
<dbReference type="STRING" id="555874.SAMN04488065_1082"/>
<evidence type="ECO:0000256" key="2">
    <source>
        <dbReference type="SAM" id="MobiDB-lite"/>
    </source>
</evidence>
<keyword evidence="1" id="KW-0175">Coiled coil</keyword>
<dbReference type="RefSeq" id="WP_092632570.1">
    <property type="nucleotide sequence ID" value="NZ_FNQT01000001.1"/>
</dbReference>
<feature type="compositionally biased region" description="Acidic residues" evidence="2">
    <location>
        <begin position="323"/>
        <end position="357"/>
    </location>
</feature>
<evidence type="ECO:0000256" key="1">
    <source>
        <dbReference type="SAM" id="Coils"/>
    </source>
</evidence>
<feature type="region of interest" description="Disordered" evidence="2">
    <location>
        <begin position="177"/>
        <end position="359"/>
    </location>
</feature>
<evidence type="ECO:0000313" key="4">
    <source>
        <dbReference type="EMBL" id="SDZ89719.1"/>
    </source>
</evidence>
<sequence>MDAEILDVVTEWETRSVGDGVGGLYELADGEFSGAVTDDATWAFVLNGRFVGVFDGDVHDFEDASLTAYVAPDVSLPLLYAMQAGDTEVRGQYYSNDTPLTDIHDTLSAGSFVGYVELSENVLSGDYYVVYYGERSLPVAYVGNSRRLVTGDEAFDLAADEVGIYSVVDASIEVVDLPERPDDATEPVGGAVAASADDSDDPSDDEDVTVASSAVSETAEDETPESSSEDQPAESSSEDAPSTADAQSDTASEFEALGAMSGVEAESAPTEDESAEDEAVDADASVDDMTDDASVESVETDEGEAETVDTEPTPDVAFGASETSDESATDEADAADAETEAETTETEETVTETADDAELQRLRDELDAARDAKADLEAERDRLAGERDELRAEVDRLQARVTELEAEIERLETDEEPARTLDSAEALAGTNLFVRYEDRADGTLEDAVSGSLAPDDLRQNLRLDYHTEFETESAHVDDQPFETFLRATPEHRFTQWLLLSLASEIRRADARTELTKLYDAIEDVDRIDFHGTVDVTPDDAEESEAAPTETFDVVFRDKMGNSVFVAAFDDSRDPTRASPIQSLVENAKPVSDALPSFAAAFAVTTSFFEADAMEAAVDATRGGLFSRSSRRSYVKRSRKTGFHLCLVEARDGDFFLTVPEL</sequence>
<gene>
    <name evidence="4" type="ORF">SAMN04488065_1082</name>
</gene>
<feature type="compositionally biased region" description="Acidic residues" evidence="2">
    <location>
        <begin position="218"/>
        <end position="232"/>
    </location>
</feature>
<dbReference type="OrthoDB" id="157503at2157"/>
<feature type="compositionally biased region" description="Acidic residues" evidence="2">
    <location>
        <begin position="269"/>
        <end position="309"/>
    </location>
</feature>
<dbReference type="EMBL" id="FNQT01000001">
    <property type="protein sequence ID" value="SDZ89719.1"/>
    <property type="molecule type" value="Genomic_DNA"/>
</dbReference>
<dbReference type="Pfam" id="PF24371">
    <property type="entry name" value="DUF7527"/>
    <property type="match status" value="1"/>
</dbReference>
<organism evidence="4 5">
    <name type="scientific">Haloplanus vescus</name>
    <dbReference type="NCBI Taxonomy" id="555874"/>
    <lineage>
        <taxon>Archaea</taxon>
        <taxon>Methanobacteriati</taxon>
        <taxon>Methanobacteriota</taxon>
        <taxon>Stenosarchaea group</taxon>
        <taxon>Halobacteria</taxon>
        <taxon>Halobacteriales</taxon>
        <taxon>Haloferacaceae</taxon>
        <taxon>Haloplanus</taxon>
    </lineage>
</organism>
<feature type="domain" description="DUF7527" evidence="3">
    <location>
        <begin position="421"/>
        <end position="661"/>
    </location>
</feature>
<dbReference type="InterPro" id="IPR055949">
    <property type="entry name" value="DUF7527"/>
</dbReference>
<reference evidence="4 5" key="1">
    <citation type="submission" date="2016-10" db="EMBL/GenBank/DDBJ databases">
        <authorList>
            <person name="de Groot N.N."/>
        </authorList>
    </citation>
    <scope>NUCLEOTIDE SEQUENCE [LARGE SCALE GENOMIC DNA]</scope>
    <source>
        <strain evidence="4 5">CGMCC 1.8712</strain>
    </source>
</reference>
<accession>A0A1H3WRG5</accession>
<name>A0A1H3WRG5_9EURY</name>
<feature type="coiled-coil region" evidence="1">
    <location>
        <begin position="359"/>
        <end position="414"/>
    </location>
</feature>
<proteinExistence type="predicted"/>
<dbReference type="AlphaFoldDB" id="A0A1H3WRG5"/>
<evidence type="ECO:0000259" key="3">
    <source>
        <dbReference type="Pfam" id="PF24371"/>
    </source>
</evidence>
<feature type="compositionally biased region" description="Acidic residues" evidence="2">
    <location>
        <begin position="197"/>
        <end position="208"/>
    </location>
</feature>
<evidence type="ECO:0000313" key="5">
    <source>
        <dbReference type="Proteomes" id="UP000236755"/>
    </source>
</evidence>
<protein>
    <recommendedName>
        <fullName evidence="3">DUF7527 domain-containing protein</fullName>
    </recommendedName>
</protein>
<keyword evidence="5" id="KW-1185">Reference proteome</keyword>